<dbReference type="SUPFAM" id="SSF55486">
    <property type="entry name" value="Metalloproteases ('zincins'), catalytic domain"/>
    <property type="match status" value="1"/>
</dbReference>
<evidence type="ECO:0000313" key="11">
    <source>
        <dbReference type="EMBL" id="CAA7263739.1"/>
    </source>
</evidence>
<keyword evidence="3" id="KW-0479">Metal-binding</keyword>
<evidence type="ECO:0000256" key="7">
    <source>
        <dbReference type="ARBA" id="ARBA00023049"/>
    </source>
</evidence>
<keyword evidence="2" id="KW-0645">Protease</keyword>
<dbReference type="OrthoDB" id="536211at2759"/>
<keyword evidence="8" id="KW-1015">Disulfide bond</keyword>
<evidence type="ECO:0000256" key="6">
    <source>
        <dbReference type="ARBA" id="ARBA00022833"/>
    </source>
</evidence>
<dbReference type="InterPro" id="IPR008754">
    <property type="entry name" value="Peptidase_M43"/>
</dbReference>
<proteinExistence type="inferred from homology"/>
<dbReference type="InterPro" id="IPR024079">
    <property type="entry name" value="MetalloPept_cat_dom_sf"/>
</dbReference>
<feature type="chain" id="PRO_5035792007" description="Peptidase M43 pregnancy-associated plasma-A domain-containing protein" evidence="9">
    <location>
        <begin position="20"/>
        <end position="282"/>
    </location>
</feature>
<evidence type="ECO:0000256" key="5">
    <source>
        <dbReference type="ARBA" id="ARBA00022801"/>
    </source>
</evidence>
<evidence type="ECO:0000256" key="9">
    <source>
        <dbReference type="SAM" id="SignalP"/>
    </source>
</evidence>
<evidence type="ECO:0000259" key="10">
    <source>
        <dbReference type="Pfam" id="PF05572"/>
    </source>
</evidence>
<comment type="caution">
    <text evidence="11">The sequence shown here is derived from an EMBL/GenBank/DDBJ whole genome shotgun (WGS) entry which is preliminary data.</text>
</comment>
<keyword evidence="4 9" id="KW-0732">Signal</keyword>
<protein>
    <recommendedName>
        <fullName evidence="10">Peptidase M43 pregnancy-associated plasma-A domain-containing protein</fullName>
    </recommendedName>
</protein>
<evidence type="ECO:0000256" key="3">
    <source>
        <dbReference type="ARBA" id="ARBA00022723"/>
    </source>
</evidence>
<dbReference type="Pfam" id="PF05572">
    <property type="entry name" value="Peptidase_M43"/>
    <property type="match status" value="1"/>
</dbReference>
<dbReference type="Gene3D" id="3.40.390.10">
    <property type="entry name" value="Collagenase (Catalytic Domain)"/>
    <property type="match status" value="1"/>
</dbReference>
<reference evidence="11 12" key="1">
    <citation type="submission" date="2020-01" db="EMBL/GenBank/DDBJ databases">
        <authorList>
            <person name="Gupta K D."/>
        </authorList>
    </citation>
    <scope>NUCLEOTIDE SEQUENCE [LARGE SCALE GENOMIC DNA]</scope>
</reference>
<dbReference type="AlphaFoldDB" id="A0A8S0XIN7"/>
<dbReference type="EMBL" id="CACVBS010000041">
    <property type="protein sequence ID" value="CAA7263739.1"/>
    <property type="molecule type" value="Genomic_DNA"/>
</dbReference>
<comment type="similarity">
    <text evidence="1">Belongs to the peptidase M43B family.</text>
</comment>
<name>A0A8S0XIN7_CYCAE</name>
<dbReference type="GO" id="GO:0046872">
    <property type="term" value="F:metal ion binding"/>
    <property type="evidence" value="ECO:0007669"/>
    <property type="project" value="UniProtKB-KW"/>
</dbReference>
<keyword evidence="6" id="KW-0862">Zinc</keyword>
<dbReference type="GO" id="GO:0006508">
    <property type="term" value="P:proteolysis"/>
    <property type="evidence" value="ECO:0007669"/>
    <property type="project" value="UniProtKB-KW"/>
</dbReference>
<keyword evidence="12" id="KW-1185">Reference proteome</keyword>
<feature type="signal peptide" evidence="9">
    <location>
        <begin position="1"/>
        <end position="19"/>
    </location>
</feature>
<dbReference type="CDD" id="cd04275">
    <property type="entry name" value="ZnMc_pappalysin_like"/>
    <property type="match status" value="1"/>
</dbReference>
<feature type="domain" description="Peptidase M43 pregnancy-associated plasma-A" evidence="10">
    <location>
        <begin position="189"/>
        <end position="274"/>
    </location>
</feature>
<evidence type="ECO:0000313" key="12">
    <source>
        <dbReference type="Proteomes" id="UP000467700"/>
    </source>
</evidence>
<accession>A0A8S0XIN7</accession>
<dbReference type="PANTHER" id="PTHR47466:SF1">
    <property type="entry name" value="METALLOPROTEASE MEP1 (AFU_ORTHOLOGUE AFUA_1G07730)-RELATED"/>
    <property type="match status" value="1"/>
</dbReference>
<dbReference type="PANTHER" id="PTHR47466">
    <property type="match status" value="1"/>
</dbReference>
<keyword evidence="5" id="KW-0378">Hydrolase</keyword>
<evidence type="ECO:0000256" key="1">
    <source>
        <dbReference type="ARBA" id="ARBA00008721"/>
    </source>
</evidence>
<sequence length="282" mass="30395">MVSFKALLVLFSGAAVVLGERVGRGCGTTITEEKLAAAQAHFEAHRKEPLLAKAAPVTVHWNIIYRDTTVNGGYVPDSSIEAQMQVLNDDYAGSGISFALGDVQRIQNAVWFSRLGPYDTVAMENEMKRLYRKGGASTLNVYTVGFEVGQTADLLGYATFPADYSLNPTDDGIVMHHASVPGGTFSPYNLGRTLTHEVGHWVGLYHTFQGACAGVGDQVADTPPEARPAFGCPVGRDTCPGGGADPIHNYMDYSDDSCMDHFTPGQITRLKAQVATYRQIVD</sequence>
<gene>
    <name evidence="11" type="ORF">AAE3_LOCUS5959</name>
</gene>
<evidence type="ECO:0000256" key="2">
    <source>
        <dbReference type="ARBA" id="ARBA00022670"/>
    </source>
</evidence>
<dbReference type="GO" id="GO:0008237">
    <property type="term" value="F:metallopeptidase activity"/>
    <property type="evidence" value="ECO:0007669"/>
    <property type="project" value="UniProtKB-KW"/>
</dbReference>
<organism evidence="11 12">
    <name type="scientific">Cyclocybe aegerita</name>
    <name type="common">Black poplar mushroom</name>
    <name type="synonym">Agrocybe aegerita</name>
    <dbReference type="NCBI Taxonomy" id="1973307"/>
    <lineage>
        <taxon>Eukaryota</taxon>
        <taxon>Fungi</taxon>
        <taxon>Dikarya</taxon>
        <taxon>Basidiomycota</taxon>
        <taxon>Agaricomycotina</taxon>
        <taxon>Agaricomycetes</taxon>
        <taxon>Agaricomycetidae</taxon>
        <taxon>Agaricales</taxon>
        <taxon>Agaricineae</taxon>
        <taxon>Bolbitiaceae</taxon>
        <taxon>Cyclocybe</taxon>
    </lineage>
</organism>
<evidence type="ECO:0000256" key="4">
    <source>
        <dbReference type="ARBA" id="ARBA00022729"/>
    </source>
</evidence>
<dbReference type="Proteomes" id="UP000467700">
    <property type="component" value="Unassembled WGS sequence"/>
</dbReference>
<keyword evidence="7" id="KW-0482">Metalloprotease</keyword>
<evidence type="ECO:0000256" key="8">
    <source>
        <dbReference type="ARBA" id="ARBA00023157"/>
    </source>
</evidence>